<evidence type="ECO:0000313" key="4">
    <source>
        <dbReference type="Proteomes" id="UP000029548"/>
    </source>
</evidence>
<evidence type="ECO:0000313" key="3">
    <source>
        <dbReference type="EMBL" id="KGF15890.1"/>
    </source>
</evidence>
<dbReference type="InterPro" id="IPR022603">
    <property type="entry name" value="DUF3152"/>
</dbReference>
<evidence type="ECO:0000259" key="2">
    <source>
        <dbReference type="Pfam" id="PF11350"/>
    </source>
</evidence>
<dbReference type="RefSeq" id="WP_035122955.1">
    <property type="nucleotide sequence ID" value="NZ_JRNE01000066.1"/>
</dbReference>
<dbReference type="Proteomes" id="UP000029548">
    <property type="component" value="Unassembled WGS sequence"/>
</dbReference>
<dbReference type="Pfam" id="PF11350">
    <property type="entry name" value="DUF3152"/>
    <property type="match status" value="1"/>
</dbReference>
<keyword evidence="1" id="KW-1133">Transmembrane helix</keyword>
<reference evidence="3 4" key="1">
    <citation type="submission" date="2014-07" db="EMBL/GenBank/DDBJ databases">
        <authorList>
            <person name="McCorrison J."/>
            <person name="Sanka R."/>
            <person name="Torralba M."/>
            <person name="Gillis M."/>
            <person name="Haft D.H."/>
            <person name="Methe B."/>
            <person name="Sutton G."/>
            <person name="Nelson K.E."/>
        </authorList>
    </citation>
    <scope>NUCLEOTIDE SEQUENCE [LARGE SCALE GENOMIC DNA]</scope>
    <source>
        <strain evidence="3 4">DNF00450</strain>
    </source>
</reference>
<sequence>MSKESFFVRFARQWGWRAYAIPVLLVLTVIVVVDVVRDVREEKTNVSAATSELPHGPIPEGGYVENLDVGQLPPGGPFTEESSGVFVPVDSAAGRVGEGKELTMRYAVEIEDTVDPARFGGADAFGGMIDATLADERGWIRDEKFAFERVSRDDNPDLIFQLVSTDTAHEQCGYEIPLETSCSISDRRGDDPTRVLINEARWVRGALTFEGDLGAYRQYLINHEVGHAIGYAAHEACPDDGAVAPIMMQQTLSLDNSELHKLNPNEVYPDDGARCTPNPWPYPLG</sequence>
<proteinExistence type="predicted"/>
<keyword evidence="1" id="KW-0812">Transmembrane</keyword>
<feature type="transmembrane region" description="Helical" evidence="1">
    <location>
        <begin position="16"/>
        <end position="36"/>
    </location>
</feature>
<dbReference type="EMBL" id="JRNE01000066">
    <property type="protein sequence ID" value="KGF15890.1"/>
    <property type="molecule type" value="Genomic_DNA"/>
</dbReference>
<accession>A0A095Y0D5</accession>
<dbReference type="AlphaFoldDB" id="A0A095Y0D5"/>
<gene>
    <name evidence="3" type="ORF">HMPREF1650_09840</name>
</gene>
<dbReference type="eggNOG" id="COG5479">
    <property type="taxonomic scope" value="Bacteria"/>
</dbReference>
<dbReference type="SUPFAM" id="SSF55486">
    <property type="entry name" value="Metalloproteases ('zincins'), catalytic domain"/>
    <property type="match status" value="1"/>
</dbReference>
<comment type="caution">
    <text evidence="3">The sequence shown here is derived from an EMBL/GenBank/DDBJ whole genome shotgun (WGS) entry which is preliminary data.</text>
</comment>
<name>A0A095Y0D5_9CORY</name>
<evidence type="ECO:0000256" key="1">
    <source>
        <dbReference type="SAM" id="Phobius"/>
    </source>
</evidence>
<keyword evidence="1" id="KW-0472">Membrane</keyword>
<feature type="domain" description="DUF3152" evidence="2">
    <location>
        <begin position="72"/>
        <end position="283"/>
    </location>
</feature>
<organism evidence="3 4">
    <name type="scientific">Corynebacterium freneyi DNF00450</name>
    <dbReference type="NCBI Taxonomy" id="1287475"/>
    <lineage>
        <taxon>Bacteria</taxon>
        <taxon>Bacillati</taxon>
        <taxon>Actinomycetota</taxon>
        <taxon>Actinomycetes</taxon>
        <taxon>Mycobacteriales</taxon>
        <taxon>Corynebacteriaceae</taxon>
        <taxon>Corynebacterium</taxon>
    </lineage>
</organism>
<protein>
    <submittedName>
        <fullName evidence="3">Membrane protein</fullName>
    </submittedName>
</protein>